<gene>
    <name evidence="4" type="ORF">EV186_102838</name>
</gene>
<dbReference type="EMBL" id="SNXZ01000002">
    <property type="protein sequence ID" value="TDQ00972.1"/>
    <property type="molecule type" value="Genomic_DNA"/>
</dbReference>
<dbReference type="InterPro" id="IPR003658">
    <property type="entry name" value="Anti-sigma_ant"/>
</dbReference>
<dbReference type="GO" id="GO:0043856">
    <property type="term" value="F:anti-sigma factor antagonist activity"/>
    <property type="evidence" value="ECO:0007669"/>
    <property type="project" value="InterPro"/>
</dbReference>
<dbReference type="PANTHER" id="PTHR33495:SF2">
    <property type="entry name" value="ANTI-SIGMA FACTOR ANTAGONIST TM_1081-RELATED"/>
    <property type="match status" value="1"/>
</dbReference>
<dbReference type="Gene3D" id="3.30.750.24">
    <property type="entry name" value="STAS domain"/>
    <property type="match status" value="1"/>
</dbReference>
<comment type="caution">
    <text evidence="4">The sequence shown here is derived from an EMBL/GenBank/DDBJ whole genome shotgun (WGS) entry which is preliminary data.</text>
</comment>
<dbReference type="PANTHER" id="PTHR33495">
    <property type="entry name" value="ANTI-SIGMA FACTOR ANTAGONIST TM_1081-RELATED-RELATED"/>
    <property type="match status" value="1"/>
</dbReference>
<keyword evidence="5" id="KW-1185">Reference proteome</keyword>
<name>A0A4R6SG20_LABRH</name>
<accession>A0A4R6SG20</accession>
<dbReference type="Proteomes" id="UP000295444">
    <property type="component" value="Unassembled WGS sequence"/>
</dbReference>
<dbReference type="RefSeq" id="WP_166659164.1">
    <property type="nucleotide sequence ID" value="NZ_SNXZ01000002.1"/>
</dbReference>
<evidence type="ECO:0000313" key="5">
    <source>
        <dbReference type="Proteomes" id="UP000295444"/>
    </source>
</evidence>
<proteinExistence type="inferred from homology"/>
<comment type="similarity">
    <text evidence="1 2">Belongs to the anti-sigma-factor antagonist family.</text>
</comment>
<dbReference type="InterPro" id="IPR002645">
    <property type="entry name" value="STAS_dom"/>
</dbReference>
<sequence>MTTPVLLAHRSNRGGAVVITAEGEADTVTAPVLRRELTAALEEIGEAGTVLVLDATGVTFIDSTGLAELIRANQQCETKQIPLRLVTSPELYRILELTGLIEIFAIADSVDAAVEPDGMS</sequence>
<evidence type="ECO:0000256" key="2">
    <source>
        <dbReference type="RuleBase" id="RU003749"/>
    </source>
</evidence>
<organism evidence="4 5">
    <name type="scientific">Labedaea rhizosphaerae</name>
    <dbReference type="NCBI Taxonomy" id="598644"/>
    <lineage>
        <taxon>Bacteria</taxon>
        <taxon>Bacillati</taxon>
        <taxon>Actinomycetota</taxon>
        <taxon>Actinomycetes</taxon>
        <taxon>Pseudonocardiales</taxon>
        <taxon>Pseudonocardiaceae</taxon>
        <taxon>Labedaea</taxon>
    </lineage>
</organism>
<dbReference type="AlphaFoldDB" id="A0A4R6SG20"/>
<evidence type="ECO:0000256" key="1">
    <source>
        <dbReference type="ARBA" id="ARBA00009013"/>
    </source>
</evidence>
<evidence type="ECO:0000313" key="4">
    <source>
        <dbReference type="EMBL" id="TDQ00972.1"/>
    </source>
</evidence>
<reference evidence="4 5" key="1">
    <citation type="submission" date="2019-03" db="EMBL/GenBank/DDBJ databases">
        <title>Genomic Encyclopedia of Type Strains, Phase IV (KMG-IV): sequencing the most valuable type-strain genomes for metagenomic binning, comparative biology and taxonomic classification.</title>
        <authorList>
            <person name="Goeker M."/>
        </authorList>
    </citation>
    <scope>NUCLEOTIDE SEQUENCE [LARGE SCALE GENOMIC DNA]</scope>
    <source>
        <strain evidence="4 5">DSM 45361</strain>
    </source>
</reference>
<protein>
    <recommendedName>
        <fullName evidence="2">Anti-sigma factor antagonist</fullName>
    </recommendedName>
</protein>
<dbReference type="CDD" id="cd07043">
    <property type="entry name" value="STAS_anti-anti-sigma_factors"/>
    <property type="match status" value="1"/>
</dbReference>
<evidence type="ECO:0000259" key="3">
    <source>
        <dbReference type="PROSITE" id="PS50801"/>
    </source>
</evidence>
<dbReference type="NCBIfam" id="TIGR00377">
    <property type="entry name" value="ant_ant_sig"/>
    <property type="match status" value="1"/>
</dbReference>
<dbReference type="InterPro" id="IPR036513">
    <property type="entry name" value="STAS_dom_sf"/>
</dbReference>
<feature type="domain" description="STAS" evidence="3">
    <location>
        <begin position="15"/>
        <end position="117"/>
    </location>
</feature>
<dbReference type="SUPFAM" id="SSF52091">
    <property type="entry name" value="SpoIIaa-like"/>
    <property type="match status" value="1"/>
</dbReference>
<dbReference type="PROSITE" id="PS50801">
    <property type="entry name" value="STAS"/>
    <property type="match status" value="1"/>
</dbReference>
<dbReference type="Pfam" id="PF01740">
    <property type="entry name" value="STAS"/>
    <property type="match status" value="1"/>
</dbReference>